<evidence type="ECO:0000256" key="1">
    <source>
        <dbReference type="ARBA" id="ARBA00005056"/>
    </source>
</evidence>
<dbReference type="Gene3D" id="3.40.50.720">
    <property type="entry name" value="NAD(P)-binding Rossmann-like Domain"/>
    <property type="match status" value="1"/>
</dbReference>
<evidence type="ECO:0000256" key="5">
    <source>
        <dbReference type="ARBA" id="ARBA00013376"/>
    </source>
</evidence>
<keyword evidence="7" id="KW-0791">Threonine biosynthesis</keyword>
<dbReference type="EC" id="1.1.1.3" evidence="4"/>
<gene>
    <name evidence="12" type="ORF">HLB29_07020</name>
</gene>
<feature type="domain" description="Aspartate/homoserine dehydrogenase NAD-binding" evidence="11">
    <location>
        <begin position="10"/>
        <end position="129"/>
    </location>
</feature>
<dbReference type="SUPFAM" id="SSF51735">
    <property type="entry name" value="NAD(P)-binding Rossmann-fold domains"/>
    <property type="match status" value="1"/>
</dbReference>
<keyword evidence="8" id="KW-0560">Oxidoreductase</keyword>
<dbReference type="InterPro" id="IPR005106">
    <property type="entry name" value="Asp/hSer_DH_NAD-bd"/>
</dbReference>
<feature type="domain" description="Homoserine dehydrogenase catalytic" evidence="10">
    <location>
        <begin position="137"/>
        <end position="315"/>
    </location>
</feature>
<dbReference type="InterPro" id="IPR036291">
    <property type="entry name" value="NAD(P)-bd_dom_sf"/>
</dbReference>
<dbReference type="NCBIfam" id="NF004976">
    <property type="entry name" value="PRK06349.1"/>
    <property type="match status" value="1"/>
</dbReference>
<dbReference type="Pfam" id="PF00742">
    <property type="entry name" value="Homoserine_dh"/>
    <property type="match status" value="1"/>
</dbReference>
<evidence type="ECO:0000256" key="9">
    <source>
        <dbReference type="ARBA" id="ARBA00023167"/>
    </source>
</evidence>
<comment type="pathway">
    <text evidence="1">Amino-acid biosynthesis; L-threonine biosynthesis; L-threonine from L-aspartate: step 3/5.</text>
</comment>
<evidence type="ECO:0000259" key="11">
    <source>
        <dbReference type="Pfam" id="PF03447"/>
    </source>
</evidence>
<organism evidence="12 13">
    <name type="scientific">Peptostreptococcus canis</name>
    <dbReference type="NCBI Taxonomy" id="1159213"/>
    <lineage>
        <taxon>Bacteria</taxon>
        <taxon>Bacillati</taxon>
        <taxon>Bacillota</taxon>
        <taxon>Clostridia</taxon>
        <taxon>Peptostreptococcales</taxon>
        <taxon>Peptostreptococcaceae</taxon>
        <taxon>Peptostreptococcus</taxon>
    </lineage>
</organism>
<comment type="similarity">
    <text evidence="3">Belongs to the homoserine dehydrogenase family.</text>
</comment>
<dbReference type="Gene3D" id="3.30.70.260">
    <property type="match status" value="1"/>
</dbReference>
<dbReference type="Proteomes" id="UP000713904">
    <property type="component" value="Unassembled WGS sequence"/>
</dbReference>
<evidence type="ECO:0000256" key="6">
    <source>
        <dbReference type="ARBA" id="ARBA00022605"/>
    </source>
</evidence>
<dbReference type="EMBL" id="JABGBW010000005">
    <property type="protein sequence ID" value="MBC2576435.1"/>
    <property type="molecule type" value="Genomic_DNA"/>
</dbReference>
<reference evidence="12 13" key="1">
    <citation type="submission" date="2020-05" db="EMBL/GenBank/DDBJ databases">
        <title>Draft genome of xy-202 and genomic insight in genome of the genus Peptostreptococcus.</title>
        <authorList>
            <person name="Zhang Z."/>
        </authorList>
    </citation>
    <scope>NUCLEOTIDE SEQUENCE [LARGE SCALE GENOMIC DNA]</scope>
    <source>
        <strain evidence="12 13">DSM 27025</strain>
    </source>
</reference>
<evidence type="ECO:0000256" key="8">
    <source>
        <dbReference type="ARBA" id="ARBA00023002"/>
    </source>
</evidence>
<evidence type="ECO:0000256" key="2">
    <source>
        <dbReference type="ARBA" id="ARBA00005062"/>
    </source>
</evidence>
<dbReference type="InterPro" id="IPR016204">
    <property type="entry name" value="HDH"/>
</dbReference>
<evidence type="ECO:0000259" key="10">
    <source>
        <dbReference type="Pfam" id="PF00742"/>
    </source>
</evidence>
<accession>A0ABR6TLZ4</accession>
<keyword evidence="9" id="KW-0486">Methionine biosynthesis</keyword>
<dbReference type="PANTHER" id="PTHR43331">
    <property type="entry name" value="HOMOSERINE DEHYDROGENASE"/>
    <property type="match status" value="1"/>
</dbReference>
<keyword evidence="6" id="KW-0028">Amino-acid biosynthesis</keyword>
<name>A0ABR6TLZ4_9FIRM</name>
<dbReference type="PIRSF" id="PIRSF000098">
    <property type="entry name" value="Homoser_dehydrog"/>
    <property type="match status" value="1"/>
</dbReference>
<dbReference type="InterPro" id="IPR001342">
    <property type="entry name" value="HDH_cat"/>
</dbReference>
<protein>
    <recommendedName>
        <fullName evidence="5">Homoserine dehydrogenase</fullName>
        <ecNumber evidence="4">1.1.1.3</ecNumber>
    </recommendedName>
</protein>
<dbReference type="RefSeq" id="WP_185624453.1">
    <property type="nucleotide sequence ID" value="NZ_JABGBW010000005.1"/>
</dbReference>
<evidence type="ECO:0000256" key="3">
    <source>
        <dbReference type="ARBA" id="ARBA00006753"/>
    </source>
</evidence>
<evidence type="ECO:0000313" key="13">
    <source>
        <dbReference type="Proteomes" id="UP000713904"/>
    </source>
</evidence>
<dbReference type="Gene3D" id="3.30.360.10">
    <property type="entry name" value="Dihydrodipicolinate Reductase, domain 2"/>
    <property type="match status" value="1"/>
</dbReference>
<proteinExistence type="inferred from homology"/>
<evidence type="ECO:0000256" key="7">
    <source>
        <dbReference type="ARBA" id="ARBA00022697"/>
    </source>
</evidence>
<evidence type="ECO:0000256" key="4">
    <source>
        <dbReference type="ARBA" id="ARBA00013213"/>
    </source>
</evidence>
<dbReference type="SUPFAM" id="SSF55347">
    <property type="entry name" value="Glyceraldehyde-3-phosphate dehydrogenase-like, C-terminal domain"/>
    <property type="match status" value="1"/>
</dbReference>
<dbReference type="Pfam" id="PF03447">
    <property type="entry name" value="NAD_binding_3"/>
    <property type="match status" value="1"/>
</dbReference>
<evidence type="ECO:0000313" key="12">
    <source>
        <dbReference type="EMBL" id="MBC2576435.1"/>
    </source>
</evidence>
<comment type="caution">
    <text evidence="12">The sequence shown here is derived from an EMBL/GenBank/DDBJ whole genome shotgun (WGS) entry which is preliminary data.</text>
</comment>
<keyword evidence="13" id="KW-1185">Reference proteome</keyword>
<comment type="pathway">
    <text evidence="2">Amino-acid biosynthesis; L-methionine biosynthesis via de novo pathway; L-homoserine from L-aspartate: step 3/3.</text>
</comment>
<dbReference type="PANTHER" id="PTHR43331:SF1">
    <property type="entry name" value="HOMOSERINE DEHYDROGENASE"/>
    <property type="match status" value="1"/>
</dbReference>
<sequence>MEFINIGLFGLGTVGSGIVEILSKNGEIISREIGKKIKLKKICVKDINKKRNLKLDKSILTSNPDDIINDKEIDIVVEVIGGIDDAKKIIEKSINNGKHIISANKDLFALYGDEITSLAKTNGVHLLFEAAVAGGIPILKALQNDLYGNNIMKISGIVNGSTNYILTRMDIENLNLQDVVEEAKKLGFLEADPSADLEGLDAARKCAILATIGFNNLVTTNDVYTCGITDISLEDIKIARNMGYKIKLLATAENRKNGIVVMVHPTLLKNNHALASVDYELNSVYLEGDMVGETMFYGKGAGSLPTGSAVIGDLVLISKKITEKISPDYSYKIYNNKPILDIDQLSFSYFFRLNIKENIPEENKIRDILGDLGIKIDMINKINQNQYGIITKETPEIDFKNFKNSINNKLSLSSKIKEIRVLV</sequence>